<protein>
    <recommendedName>
        <fullName evidence="4">tRNA_anti-like</fullName>
    </recommendedName>
</protein>
<keyword evidence="1" id="KW-0812">Transmembrane</keyword>
<evidence type="ECO:0000256" key="1">
    <source>
        <dbReference type="SAM" id="Phobius"/>
    </source>
</evidence>
<gene>
    <name evidence="2" type="ORF">ACFS6H_09650</name>
</gene>
<feature type="transmembrane region" description="Helical" evidence="1">
    <location>
        <begin position="159"/>
        <end position="179"/>
    </location>
</feature>
<name>A0ABW6A6U0_9BACT</name>
<evidence type="ECO:0000313" key="2">
    <source>
        <dbReference type="EMBL" id="MFD2919971.1"/>
    </source>
</evidence>
<evidence type="ECO:0000313" key="3">
    <source>
        <dbReference type="Proteomes" id="UP001597511"/>
    </source>
</evidence>
<feature type="transmembrane region" description="Helical" evidence="1">
    <location>
        <begin position="134"/>
        <end position="152"/>
    </location>
</feature>
<feature type="transmembrane region" description="Helical" evidence="1">
    <location>
        <begin position="20"/>
        <end position="38"/>
    </location>
</feature>
<comment type="caution">
    <text evidence="2">The sequence shown here is derived from an EMBL/GenBank/DDBJ whole genome shotgun (WGS) entry which is preliminary data.</text>
</comment>
<feature type="transmembrane region" description="Helical" evidence="1">
    <location>
        <begin position="105"/>
        <end position="128"/>
    </location>
</feature>
<feature type="transmembrane region" description="Helical" evidence="1">
    <location>
        <begin position="76"/>
        <end position="93"/>
    </location>
</feature>
<organism evidence="2 3">
    <name type="scientific">Terrimonas rubra</name>
    <dbReference type="NCBI Taxonomy" id="1035890"/>
    <lineage>
        <taxon>Bacteria</taxon>
        <taxon>Pseudomonadati</taxon>
        <taxon>Bacteroidota</taxon>
        <taxon>Chitinophagia</taxon>
        <taxon>Chitinophagales</taxon>
        <taxon>Chitinophagaceae</taxon>
        <taxon>Terrimonas</taxon>
    </lineage>
</organism>
<keyword evidence="3" id="KW-1185">Reference proteome</keyword>
<keyword evidence="1" id="KW-0472">Membrane</keyword>
<keyword evidence="1" id="KW-1133">Transmembrane helix</keyword>
<proteinExistence type="predicted"/>
<dbReference type="InterPro" id="IPR024422">
    <property type="entry name" value="Protein_unknown_function_OB"/>
</dbReference>
<dbReference type="Pfam" id="PF12869">
    <property type="entry name" value="tRNA_anti-like"/>
    <property type="match status" value="1"/>
</dbReference>
<accession>A0ABW6A6U0</accession>
<evidence type="ECO:0008006" key="4">
    <source>
        <dbReference type="Google" id="ProtNLM"/>
    </source>
</evidence>
<dbReference type="Proteomes" id="UP001597511">
    <property type="component" value="Unassembled WGS sequence"/>
</dbReference>
<dbReference type="EMBL" id="JBHUOZ010000002">
    <property type="protein sequence ID" value="MFD2919971.1"/>
    <property type="molecule type" value="Genomic_DNA"/>
</dbReference>
<dbReference type="RefSeq" id="WP_386097726.1">
    <property type="nucleotide sequence ID" value="NZ_JBHUOZ010000002.1"/>
</dbReference>
<reference evidence="3" key="1">
    <citation type="journal article" date="2019" name="Int. J. Syst. Evol. Microbiol.">
        <title>The Global Catalogue of Microorganisms (GCM) 10K type strain sequencing project: providing services to taxonomists for standard genome sequencing and annotation.</title>
        <authorList>
            <consortium name="The Broad Institute Genomics Platform"/>
            <consortium name="The Broad Institute Genome Sequencing Center for Infectious Disease"/>
            <person name="Wu L."/>
            <person name="Ma J."/>
        </authorList>
    </citation>
    <scope>NUCLEOTIDE SEQUENCE [LARGE SCALE GENOMIC DNA]</scope>
    <source>
        <strain evidence="3">KCTC 23299</strain>
    </source>
</reference>
<sequence>MSNSPGNTTKAKSTFSTKALASLSALLFIGSSMHWVLWETEKISAYHFATGHFFTTAKSLFNIDNPVPELSLVNNIFWLIPVLALVTIVLELFKKKNTWITTITGILTLSLATVFVLFTDFLVTMGYVKSLTAALLPFFYLSVFCAILLIVLSLRHNIFLLIMALLIGPFATWAAFAFVTNQEMNKTFEGTESLKPDYTVNALDLIKEVTANDTASSRKYRDKILEVNGRITSIENANDSTINLQMADTTTGSYIVFPFYNKTLSQVKTLQEGDSISIKGAFTGSMYSEILETTIINFERNTLNKQNK</sequence>